<sequence>MAAALFTFRSPIPPTPQEELPPMPHVFVVPPEEDDSPAWCCFDAANPALSQVIEQPETPESPTFSFHPDMDTPVFRRNSRDPVIMPQRSIETRSVVEALMSDDFEGDGDFDSESEHEQLGESEEDPHSIQESPRSRPSRRLHDAADDSDVIEVIKVRRNRSPPQEAEEDRQSLPQEANARPNTLKSRASKVFRSLRGTLRSKSHVQAQDIFAAGSSKSIPQDRGESFEQPETLPQARSPSVSRRGSRILSQLFTAPPLKTRTSVASFDEPPPASPMSPIPLPSNSSSSIHGNFVASASSQEPLIRRSSLYEPSEQDQIRLQAASPTPTTATKSGTRRFSIMSLQKIFSFASPKPPPAAAEPIDPPSDDSDRATPTLRSTPSSLISGSVPQTPTSIDDIVPPVRLVKRDETAPPDVPVFDSLNSMFDTSGGLNLGLGLGLSLDSGAGSTVVSEQDVEKTPRKSSSSWTSSMARLPSKFRANPFSPPPRVQEPEDEDEDESLELRLDSFHFDNLSFDADQFKAN</sequence>
<feature type="compositionally biased region" description="Polar residues" evidence="1">
    <location>
        <begin position="375"/>
        <end position="394"/>
    </location>
</feature>
<feature type="region of interest" description="Disordered" evidence="1">
    <location>
        <begin position="103"/>
        <end position="246"/>
    </location>
</feature>
<proteinExistence type="predicted"/>
<accession>A0A8S0W9C1</accession>
<name>A0A8S0W9C1_CYCAE</name>
<feature type="compositionally biased region" description="Polar residues" evidence="1">
    <location>
        <begin position="55"/>
        <end position="64"/>
    </location>
</feature>
<feature type="compositionally biased region" description="Polar residues" evidence="1">
    <location>
        <begin position="172"/>
        <end position="186"/>
    </location>
</feature>
<dbReference type="AlphaFoldDB" id="A0A8S0W9C1"/>
<feature type="compositionally biased region" description="Low complexity" evidence="1">
    <location>
        <begin position="322"/>
        <end position="333"/>
    </location>
</feature>
<feature type="compositionally biased region" description="Pro residues" evidence="1">
    <location>
        <begin position="352"/>
        <end position="364"/>
    </location>
</feature>
<feature type="region of interest" description="Disordered" evidence="1">
    <location>
        <begin position="55"/>
        <end position="89"/>
    </location>
</feature>
<evidence type="ECO:0000313" key="3">
    <source>
        <dbReference type="Proteomes" id="UP000467700"/>
    </source>
</evidence>
<dbReference type="OrthoDB" id="3066311at2759"/>
<feature type="compositionally biased region" description="Pro residues" evidence="1">
    <location>
        <begin position="269"/>
        <end position="281"/>
    </location>
</feature>
<feature type="compositionally biased region" description="Acidic residues" evidence="1">
    <location>
        <begin position="103"/>
        <end position="112"/>
    </location>
</feature>
<feature type="region of interest" description="Disordered" evidence="1">
    <location>
        <begin position="260"/>
        <end position="337"/>
    </location>
</feature>
<organism evidence="2 3">
    <name type="scientific">Cyclocybe aegerita</name>
    <name type="common">Black poplar mushroom</name>
    <name type="synonym">Agrocybe aegerita</name>
    <dbReference type="NCBI Taxonomy" id="1973307"/>
    <lineage>
        <taxon>Eukaryota</taxon>
        <taxon>Fungi</taxon>
        <taxon>Dikarya</taxon>
        <taxon>Basidiomycota</taxon>
        <taxon>Agaricomycotina</taxon>
        <taxon>Agaricomycetes</taxon>
        <taxon>Agaricomycetidae</taxon>
        <taxon>Agaricales</taxon>
        <taxon>Agaricineae</taxon>
        <taxon>Bolbitiaceae</taxon>
        <taxon>Cyclocybe</taxon>
    </lineage>
</organism>
<reference evidence="2 3" key="1">
    <citation type="submission" date="2020-01" db="EMBL/GenBank/DDBJ databases">
        <authorList>
            <person name="Gupta K D."/>
        </authorList>
    </citation>
    <scope>NUCLEOTIDE SEQUENCE [LARGE SCALE GENOMIC DNA]</scope>
</reference>
<feature type="region of interest" description="Disordered" evidence="1">
    <location>
        <begin position="442"/>
        <end position="500"/>
    </location>
</feature>
<dbReference type="EMBL" id="CACVBS010000061">
    <property type="protein sequence ID" value="CAA7267628.1"/>
    <property type="molecule type" value="Genomic_DNA"/>
</dbReference>
<comment type="caution">
    <text evidence="2">The sequence shown here is derived from an EMBL/GenBank/DDBJ whole genome shotgun (WGS) entry which is preliminary data.</text>
</comment>
<protein>
    <submittedName>
        <fullName evidence="2">Uncharacterized protein</fullName>
    </submittedName>
</protein>
<keyword evidence="3" id="KW-1185">Reference proteome</keyword>
<feature type="compositionally biased region" description="Polar residues" evidence="1">
    <location>
        <begin position="235"/>
        <end position="246"/>
    </location>
</feature>
<feature type="region of interest" description="Disordered" evidence="1">
    <location>
        <begin position="349"/>
        <end position="401"/>
    </location>
</feature>
<evidence type="ECO:0000256" key="1">
    <source>
        <dbReference type="SAM" id="MobiDB-lite"/>
    </source>
</evidence>
<gene>
    <name evidence="2" type="ORF">AAE3_LOCUS9885</name>
</gene>
<evidence type="ECO:0000313" key="2">
    <source>
        <dbReference type="EMBL" id="CAA7267628.1"/>
    </source>
</evidence>
<dbReference type="Proteomes" id="UP000467700">
    <property type="component" value="Unassembled WGS sequence"/>
</dbReference>